<dbReference type="EMBL" id="KJ473423">
    <property type="protein sequence ID" value="AHY26813.1"/>
    <property type="molecule type" value="Genomic_DNA"/>
</dbReference>
<protein>
    <submittedName>
        <fullName evidence="2">Putative tail tubular protein B</fullName>
    </submittedName>
</protein>
<reference evidence="2 3" key="1">
    <citation type="journal article" date="2014" name="PLoS ONE">
        <title>Characterization of Newly Isolated Lytic Bacteriophages Active against Acinetobacter baumannii.</title>
        <authorList>
            <person name="Merabishvili M."/>
            <person name="Vandenheuvel D."/>
            <person name="Kropinski A.M."/>
            <person name="Mast J."/>
            <person name="De Vos D."/>
            <person name="Verbeken G."/>
            <person name="Noben J.P."/>
            <person name="Lavigne R."/>
            <person name="Vaneechoutte M."/>
            <person name="Pirnay J.P."/>
        </authorList>
    </citation>
    <scope>NUCLEOTIDE SEQUENCE [LARGE SCALE GENOMIC DNA]</scope>
</reference>
<dbReference type="GeneID" id="22112174"/>
<dbReference type="InterPro" id="IPR058003">
    <property type="entry name" value="Phage_gp12"/>
</dbReference>
<gene>
    <name evidence="2" type="ORF">vB_AbaP_Acibel007_42</name>
</gene>
<sequence>MAVREGTYKSLLQGVSQQTPQERADGQLGSQLNMLSDPVTALRRRGGIKLHAVLEDLDKSSYIRMTEILGDTYITVIDTAKGSLSVYTFDGGLKSTIQNDYFKARSKSSIRTTVSKDNFFILNTELIPTKQLEAEAGKNPKHYGYFSIVSTAFSKVFTISVTHPSIGTITKTVTASSDNAAEASQENIARGLADLFSQDTTFAAVFNVHRTGITVAFEVKDKTQTGTTVVDSTTGVTYVVKSGASRVVNKAELLGTLPSVLDGYIMAVGNVGNSAYYKFDHGALRWAETGVYEPNYKLINEPMYWYLDAADTVKLVPLGIKPREAGDDDNNPDPKFIGYGLTGIGSYQSRLVLLSGSYVNMSQTRYFNQFMRTTVTELLDDDAIEVSSSALSSAQFEYCVPYNKDLVLIAQTQQAVIPANSTVLTPKSAVIYPSTKVDLSLAAEPQVVARSLYYTYQRGADYYQVGEFIPNTYTDAQYYNQNLTDHVPLYATGVCTCIAASTTNNMVVMSSDSRDVLVNQFLWVGEDRPLMSFHKWEYPLPVVYAQFIQEYLIVFMDDGQGNLVIGTQNVQLNQLDDKPIPFLDLYGYVTIENGVGVLPEYLLEMKPDDMELAASIYNDRYLRHQEIEFSYDDEGNVTCPYDGVIYVGVRFTSEFTLTPPFIKDENGKVVAGAKSTVVRLDMEFKNTGTFKVSVKDTMGDSYYNELDTALTWSEADLGYTWVNSIGQVSIPCRTRLTSTQCSVETVGTTDLNLTNCNYLLRLNQKHRRI</sequence>
<dbReference type="KEGG" id="vg:22112174"/>
<evidence type="ECO:0000313" key="3">
    <source>
        <dbReference type="Proteomes" id="UP000028860"/>
    </source>
</evidence>
<name>A0A075DXX3_9CAUD</name>
<accession>A0A075DXX3</accession>
<dbReference type="Pfam" id="PF25675">
    <property type="entry name" value="Phage_nozzle"/>
    <property type="match status" value="1"/>
</dbReference>
<evidence type="ECO:0000256" key="1">
    <source>
        <dbReference type="SAM" id="MobiDB-lite"/>
    </source>
</evidence>
<dbReference type="RefSeq" id="YP_009103253.1">
    <property type="nucleotide sequence ID" value="NC_025457.1"/>
</dbReference>
<proteinExistence type="predicted"/>
<keyword evidence="3" id="KW-1185">Reference proteome</keyword>
<dbReference type="Proteomes" id="UP000028860">
    <property type="component" value="Segment"/>
</dbReference>
<evidence type="ECO:0000313" key="2">
    <source>
        <dbReference type="EMBL" id="AHY26813.1"/>
    </source>
</evidence>
<feature type="region of interest" description="Disordered" evidence="1">
    <location>
        <begin position="1"/>
        <end position="25"/>
    </location>
</feature>
<organism evidence="2 3">
    <name type="scientific">Acinetobacter phage vB_AbaP_Acibel007</name>
    <dbReference type="NCBI Taxonomy" id="1481187"/>
    <lineage>
        <taxon>Viruses</taxon>
        <taxon>Duplodnaviria</taxon>
        <taxon>Heunggongvirae</taxon>
        <taxon>Uroviricota</taxon>
        <taxon>Caudoviricetes</taxon>
        <taxon>Autographivirales</taxon>
        <taxon>Autoscriptoviridae</taxon>
        <taxon>Beijerinckvirinae</taxon>
        <taxon>Daemvirus</taxon>
        <taxon>Daemvirus acibel007</taxon>
    </lineage>
</organism>
<dbReference type="OrthoDB" id="780at10239"/>